<keyword evidence="1" id="KW-0812">Transmembrane</keyword>
<organism evidence="2 3">
    <name type="scientific">Roseburia hominis</name>
    <dbReference type="NCBI Taxonomy" id="301301"/>
    <lineage>
        <taxon>Bacteria</taxon>
        <taxon>Bacillati</taxon>
        <taxon>Bacillota</taxon>
        <taxon>Clostridia</taxon>
        <taxon>Lachnospirales</taxon>
        <taxon>Lachnospiraceae</taxon>
        <taxon>Roseburia</taxon>
    </lineage>
</organism>
<evidence type="ECO:0000313" key="3">
    <source>
        <dbReference type="Proteomes" id="UP000266172"/>
    </source>
</evidence>
<dbReference type="Pfam" id="PF07441">
    <property type="entry name" value="BofA"/>
    <property type="match status" value="1"/>
</dbReference>
<protein>
    <submittedName>
        <fullName evidence="2">Transcriptional regulator</fullName>
    </submittedName>
</protein>
<keyword evidence="1" id="KW-1133">Transmembrane helix</keyword>
<dbReference type="AlphaFoldDB" id="A0A395V7H0"/>
<keyword evidence="1" id="KW-0472">Membrane</keyword>
<reference evidence="2 3" key="1">
    <citation type="submission" date="2018-08" db="EMBL/GenBank/DDBJ databases">
        <title>A genome reference for cultivated species of the human gut microbiota.</title>
        <authorList>
            <person name="Zou Y."/>
            <person name="Xue W."/>
            <person name="Luo G."/>
        </authorList>
    </citation>
    <scope>NUCLEOTIDE SEQUENCE [LARGE SCALE GENOMIC DNA]</scope>
    <source>
        <strain evidence="2 3">AF22-12AC</strain>
    </source>
</reference>
<dbReference type="InterPro" id="IPR010001">
    <property type="entry name" value="BofA"/>
</dbReference>
<sequence>MQEMSLTSFWIIVGSCVLVLGIMILKNRARFALNFLVRAVLGACAIAYVNKWLAQQGIMLAVGINPVTLLTTGSLGFSGVALLYGILLLKIL</sequence>
<name>A0A395V7H0_9FIRM</name>
<accession>A0A395V7H0</accession>
<gene>
    <name evidence="2" type="ORF">DWX93_12655</name>
</gene>
<proteinExistence type="predicted"/>
<dbReference type="RefSeq" id="WP_118097873.1">
    <property type="nucleotide sequence ID" value="NZ_QRVL01000012.1"/>
</dbReference>
<dbReference type="Proteomes" id="UP000266172">
    <property type="component" value="Unassembled WGS sequence"/>
</dbReference>
<feature type="transmembrane region" description="Helical" evidence="1">
    <location>
        <begin position="32"/>
        <end position="49"/>
    </location>
</feature>
<feature type="transmembrane region" description="Helical" evidence="1">
    <location>
        <begin position="6"/>
        <end position="25"/>
    </location>
</feature>
<evidence type="ECO:0000313" key="2">
    <source>
        <dbReference type="EMBL" id="RGS38371.1"/>
    </source>
</evidence>
<evidence type="ECO:0000256" key="1">
    <source>
        <dbReference type="SAM" id="Phobius"/>
    </source>
</evidence>
<comment type="caution">
    <text evidence="2">The sequence shown here is derived from an EMBL/GenBank/DDBJ whole genome shotgun (WGS) entry which is preliminary data.</text>
</comment>
<feature type="transmembrane region" description="Helical" evidence="1">
    <location>
        <begin position="69"/>
        <end position="89"/>
    </location>
</feature>
<dbReference type="EMBL" id="QRVL01000012">
    <property type="protein sequence ID" value="RGS38371.1"/>
    <property type="molecule type" value="Genomic_DNA"/>
</dbReference>